<comment type="caution">
    <text evidence="1">The sequence shown here is derived from an EMBL/GenBank/DDBJ whole genome shotgun (WGS) entry which is preliminary data.</text>
</comment>
<gene>
    <name evidence="1" type="ORF">K340107D12_58660</name>
</gene>
<sequence length="176" mass="19950">MKIRVTTEGKSVAIDLEKKLGEKVFKAIVLQLLQADGMDQGQQSETLVKEQLPGIPVQIQPRARVKEKPEDSEEPSKKLGGAYTYKGFLYLKCPSCGHTRGFCTKKEIGGYHCELCGAYHPFTEELKQLQVNCQCGRKFEYMTNKEEKMFDINCIDCGGPVAVNYNEKKEIYETIR</sequence>
<dbReference type="RefSeq" id="WP_033144173.1">
    <property type="nucleotide sequence ID" value="NZ_AP031413.1"/>
</dbReference>
<evidence type="ECO:0000313" key="1">
    <source>
        <dbReference type="EMBL" id="GAA6503050.1"/>
    </source>
</evidence>
<accession>A0ABQ0C2N8</accession>
<protein>
    <submittedName>
        <fullName evidence="1">Uncharacterized protein</fullName>
    </submittedName>
</protein>
<dbReference type="Proteomes" id="UP001600941">
    <property type="component" value="Unassembled WGS sequence"/>
</dbReference>
<proteinExistence type="predicted"/>
<keyword evidence="2" id="KW-1185">Reference proteome</keyword>
<dbReference type="EMBL" id="BAABZQ010000001">
    <property type="protein sequence ID" value="GAA6503050.1"/>
    <property type="molecule type" value="Genomic_DNA"/>
</dbReference>
<organism evidence="1 2">
    <name type="scientific">Blautia parvula</name>
    <dbReference type="NCBI Taxonomy" id="2877527"/>
    <lineage>
        <taxon>Bacteria</taxon>
        <taxon>Bacillati</taxon>
        <taxon>Bacillota</taxon>
        <taxon>Clostridia</taxon>
        <taxon>Lachnospirales</taxon>
        <taxon>Lachnospiraceae</taxon>
        <taxon>Blautia</taxon>
    </lineage>
</organism>
<name>A0ABQ0C2N8_9FIRM</name>
<reference evidence="1 2" key="1">
    <citation type="submission" date="2024-04" db="EMBL/GenBank/DDBJ databases">
        <title>Defined microbial consortia suppress multidrug-resistant proinflammatory Enterobacteriaceae via ecological control.</title>
        <authorList>
            <person name="Furuichi M."/>
            <person name="Kawaguchi T."/>
            <person name="Pust M."/>
            <person name="Yasuma K."/>
            <person name="Plichta D."/>
            <person name="Hasegawa N."/>
            <person name="Ohya T."/>
            <person name="Bhattarai S."/>
            <person name="Sasajima S."/>
            <person name="Aoto Y."/>
            <person name="Tuganbaev T."/>
            <person name="Yaginuma M."/>
            <person name="Ueda M."/>
            <person name="Okahashi N."/>
            <person name="Amafuji K."/>
            <person name="Kiridooshi Y."/>
            <person name="Sugita K."/>
            <person name="Strazar M."/>
            <person name="Skelly A."/>
            <person name="Suda W."/>
            <person name="Hattori M."/>
            <person name="Nakamoto N."/>
            <person name="Caballero S."/>
            <person name="Norman J."/>
            <person name="Olle B."/>
            <person name="Tanoue T."/>
            <person name="Arita M."/>
            <person name="Bucci V."/>
            <person name="Atarashi K."/>
            <person name="Xavier R."/>
            <person name="Honda K."/>
        </authorList>
    </citation>
    <scope>NUCLEOTIDE SEQUENCE [LARGE SCALE GENOMIC DNA]</scope>
    <source>
        <strain evidence="2">k34-0107-D12</strain>
    </source>
</reference>
<evidence type="ECO:0000313" key="2">
    <source>
        <dbReference type="Proteomes" id="UP001600941"/>
    </source>
</evidence>